<reference evidence="2 3" key="1">
    <citation type="journal article" date="2014" name="Am. J. Bot.">
        <title>Genome assembly and annotation for red clover (Trifolium pratense; Fabaceae).</title>
        <authorList>
            <person name="Istvanek J."/>
            <person name="Jaros M."/>
            <person name="Krenek A."/>
            <person name="Repkova J."/>
        </authorList>
    </citation>
    <scope>NUCLEOTIDE SEQUENCE [LARGE SCALE GENOMIC DNA]</scope>
    <source>
        <strain evidence="3">cv. Tatra</strain>
        <tissue evidence="2">Young leaves</tissue>
    </source>
</reference>
<reference evidence="2 3" key="2">
    <citation type="journal article" date="2017" name="Front. Plant Sci.">
        <title>Gene Classification and Mining of Molecular Markers Useful in Red Clover (Trifolium pratense) Breeding.</title>
        <authorList>
            <person name="Istvanek J."/>
            <person name="Dluhosova J."/>
            <person name="Dluhos P."/>
            <person name="Patkova L."/>
            <person name="Nedelnik J."/>
            <person name="Repkova J."/>
        </authorList>
    </citation>
    <scope>NUCLEOTIDE SEQUENCE [LARGE SCALE GENOMIC DNA]</scope>
    <source>
        <strain evidence="3">cv. Tatra</strain>
        <tissue evidence="2">Young leaves</tissue>
    </source>
</reference>
<dbReference type="EMBL" id="ASHM01031311">
    <property type="protein sequence ID" value="PNX76813.1"/>
    <property type="molecule type" value="Genomic_DNA"/>
</dbReference>
<dbReference type="AlphaFoldDB" id="A0A2K3LE44"/>
<name>A0A2K3LE44_TRIPR</name>
<feature type="region of interest" description="Disordered" evidence="1">
    <location>
        <begin position="1"/>
        <end position="44"/>
    </location>
</feature>
<feature type="compositionally biased region" description="Basic and acidic residues" evidence="1">
    <location>
        <begin position="35"/>
        <end position="44"/>
    </location>
</feature>
<gene>
    <name evidence="2" type="ORF">L195_g032772</name>
</gene>
<organism evidence="2 3">
    <name type="scientific">Trifolium pratense</name>
    <name type="common">Red clover</name>
    <dbReference type="NCBI Taxonomy" id="57577"/>
    <lineage>
        <taxon>Eukaryota</taxon>
        <taxon>Viridiplantae</taxon>
        <taxon>Streptophyta</taxon>
        <taxon>Embryophyta</taxon>
        <taxon>Tracheophyta</taxon>
        <taxon>Spermatophyta</taxon>
        <taxon>Magnoliopsida</taxon>
        <taxon>eudicotyledons</taxon>
        <taxon>Gunneridae</taxon>
        <taxon>Pentapetalae</taxon>
        <taxon>rosids</taxon>
        <taxon>fabids</taxon>
        <taxon>Fabales</taxon>
        <taxon>Fabaceae</taxon>
        <taxon>Papilionoideae</taxon>
        <taxon>50 kb inversion clade</taxon>
        <taxon>NPAAA clade</taxon>
        <taxon>Hologalegina</taxon>
        <taxon>IRL clade</taxon>
        <taxon>Trifolieae</taxon>
        <taxon>Trifolium</taxon>
    </lineage>
</organism>
<proteinExistence type="predicted"/>
<evidence type="ECO:0000256" key="1">
    <source>
        <dbReference type="SAM" id="MobiDB-lite"/>
    </source>
</evidence>
<sequence>MVKRKRKDMHSFRWKLQIEHKAAKRTTMETANRQRRTDGGEANDEQKLEVAKLCARVQARSSILLLRTGHPPVHGSTGPTESAIPLISQVAIANTWPRSPHKIAFRDLLETA</sequence>
<protein>
    <submittedName>
        <fullName evidence="2">Uncharacterized protein</fullName>
    </submittedName>
</protein>
<comment type="caution">
    <text evidence="2">The sequence shown here is derived from an EMBL/GenBank/DDBJ whole genome shotgun (WGS) entry which is preliminary data.</text>
</comment>
<dbReference type="Proteomes" id="UP000236291">
    <property type="component" value="Unassembled WGS sequence"/>
</dbReference>
<evidence type="ECO:0000313" key="2">
    <source>
        <dbReference type="EMBL" id="PNX76813.1"/>
    </source>
</evidence>
<accession>A0A2K3LE44</accession>
<evidence type="ECO:0000313" key="3">
    <source>
        <dbReference type="Proteomes" id="UP000236291"/>
    </source>
</evidence>